<keyword evidence="1" id="KW-1133">Transmembrane helix</keyword>
<proteinExistence type="predicted"/>
<protein>
    <submittedName>
        <fullName evidence="3">Fucose 4-O-acetylase-like acetyltransferase</fullName>
    </submittedName>
</protein>
<keyword evidence="3" id="KW-0808">Transferase</keyword>
<dbReference type="InterPro" id="IPR002656">
    <property type="entry name" value="Acyl_transf_3_dom"/>
</dbReference>
<feature type="transmembrane region" description="Helical" evidence="1">
    <location>
        <begin position="12"/>
        <end position="31"/>
    </location>
</feature>
<feature type="transmembrane region" description="Helical" evidence="1">
    <location>
        <begin position="144"/>
        <end position="161"/>
    </location>
</feature>
<name>A0A7X0MWW6_9GAMM</name>
<dbReference type="InParanoid" id="A0A7X0MWW6"/>
<sequence>MNNQGERYHGLDFLRALMMCLGVVLHSAQLYTSMDITDYYWDPARSFSMDVLLITINTFRMPVFFVLSGFFTALLLDRHGFEAMWHNRMRRLLLPFLLLLPPLSLIMGTLRIFAYNLMRDGQPGFDLDVLEGTGRSLWNNTHNLWFLYYLLLYLLCIKLFIKPPMLARMNSLIQEKGLGLLSPGVFLPTVILMAILGGLHNIGRIGASLSFIPKWDVFLFFAACFGLGWLLYQNIGQLQRLIRYRWWTLLLAILSLLIAFACFAVKEDADDKTLLHIALSLFTAISVYSFICAFIGLFNHYLNRYNRVIRYVSDSAYWIFVFHSIPLVVIALPMYYWSVAAEIKFLITCGGTYVVCFWTYHYWVRSTRMGELLNGRKQGAL</sequence>
<feature type="transmembrane region" description="Helical" evidence="1">
    <location>
        <begin position="277"/>
        <end position="297"/>
    </location>
</feature>
<feature type="transmembrane region" description="Helical" evidence="1">
    <location>
        <begin position="343"/>
        <end position="363"/>
    </location>
</feature>
<organism evidence="3 4">
    <name type="scientific">Pseudoteredinibacter isoporae</name>
    <dbReference type="NCBI Taxonomy" id="570281"/>
    <lineage>
        <taxon>Bacteria</taxon>
        <taxon>Pseudomonadati</taxon>
        <taxon>Pseudomonadota</taxon>
        <taxon>Gammaproteobacteria</taxon>
        <taxon>Cellvibrionales</taxon>
        <taxon>Cellvibrionaceae</taxon>
        <taxon>Pseudoteredinibacter</taxon>
    </lineage>
</organism>
<reference evidence="3 4" key="1">
    <citation type="submission" date="2020-08" db="EMBL/GenBank/DDBJ databases">
        <title>Genomic Encyclopedia of Type Strains, Phase IV (KMG-IV): sequencing the most valuable type-strain genomes for metagenomic binning, comparative biology and taxonomic classification.</title>
        <authorList>
            <person name="Goeker M."/>
        </authorList>
    </citation>
    <scope>NUCLEOTIDE SEQUENCE [LARGE SCALE GENOMIC DNA]</scope>
    <source>
        <strain evidence="3 4">DSM 22368</strain>
    </source>
</reference>
<evidence type="ECO:0000259" key="2">
    <source>
        <dbReference type="Pfam" id="PF01757"/>
    </source>
</evidence>
<feature type="transmembrane region" description="Helical" evidence="1">
    <location>
        <begin position="51"/>
        <end position="76"/>
    </location>
</feature>
<accession>A0A7X0MWW6</accession>
<dbReference type="PANTHER" id="PTHR36927">
    <property type="entry name" value="BLR4337 PROTEIN"/>
    <property type="match status" value="1"/>
</dbReference>
<feature type="domain" description="Acyltransferase 3" evidence="2">
    <location>
        <begin position="9"/>
        <end position="360"/>
    </location>
</feature>
<dbReference type="Pfam" id="PF01757">
    <property type="entry name" value="Acyl_transf_3"/>
    <property type="match status" value="1"/>
</dbReference>
<feature type="transmembrane region" description="Helical" evidence="1">
    <location>
        <begin position="181"/>
        <end position="203"/>
    </location>
</feature>
<feature type="transmembrane region" description="Helical" evidence="1">
    <location>
        <begin position="96"/>
        <end position="118"/>
    </location>
</feature>
<gene>
    <name evidence="3" type="ORF">HNR48_002945</name>
</gene>
<comment type="caution">
    <text evidence="3">The sequence shown here is derived from an EMBL/GenBank/DDBJ whole genome shotgun (WGS) entry which is preliminary data.</text>
</comment>
<dbReference type="Proteomes" id="UP000528457">
    <property type="component" value="Unassembled WGS sequence"/>
</dbReference>
<feature type="transmembrane region" description="Helical" evidence="1">
    <location>
        <begin position="317"/>
        <end position="337"/>
    </location>
</feature>
<dbReference type="InterPro" id="IPR050623">
    <property type="entry name" value="Glucan_succinyl_AcylTrfase"/>
</dbReference>
<keyword evidence="1" id="KW-0472">Membrane</keyword>
<dbReference type="RefSeq" id="WP_166845463.1">
    <property type="nucleotide sequence ID" value="NZ_JAAONY010000002.1"/>
</dbReference>
<dbReference type="AlphaFoldDB" id="A0A7X0MWW6"/>
<dbReference type="EMBL" id="JACHHT010000002">
    <property type="protein sequence ID" value="MBB6522660.1"/>
    <property type="molecule type" value="Genomic_DNA"/>
</dbReference>
<dbReference type="PANTHER" id="PTHR36927:SF1">
    <property type="entry name" value="MDO-LIKE PROTEIN"/>
    <property type="match status" value="1"/>
</dbReference>
<keyword evidence="1" id="KW-0812">Transmembrane</keyword>
<evidence type="ECO:0000313" key="4">
    <source>
        <dbReference type="Proteomes" id="UP000528457"/>
    </source>
</evidence>
<evidence type="ECO:0000256" key="1">
    <source>
        <dbReference type="SAM" id="Phobius"/>
    </source>
</evidence>
<keyword evidence="4" id="KW-1185">Reference proteome</keyword>
<dbReference type="GO" id="GO:0016747">
    <property type="term" value="F:acyltransferase activity, transferring groups other than amino-acyl groups"/>
    <property type="evidence" value="ECO:0007669"/>
    <property type="project" value="InterPro"/>
</dbReference>
<feature type="transmembrane region" description="Helical" evidence="1">
    <location>
        <begin position="215"/>
        <end position="232"/>
    </location>
</feature>
<evidence type="ECO:0000313" key="3">
    <source>
        <dbReference type="EMBL" id="MBB6522660.1"/>
    </source>
</evidence>
<feature type="transmembrane region" description="Helical" evidence="1">
    <location>
        <begin position="244"/>
        <end position="265"/>
    </location>
</feature>